<dbReference type="GO" id="GO:0031267">
    <property type="term" value="F:small GTPase binding"/>
    <property type="evidence" value="ECO:0007669"/>
    <property type="project" value="InterPro"/>
</dbReference>
<dbReference type="OrthoDB" id="60973at2759"/>
<gene>
    <name evidence="6" type="ORF">CAPTEDRAFT_148019</name>
</gene>
<dbReference type="FunCoup" id="R7T5J6">
    <property type="interactions" value="182"/>
</dbReference>
<feature type="domain" description="CYRIA/CYRIB Rac1 binding" evidence="5">
    <location>
        <begin position="20"/>
        <end position="323"/>
    </location>
</feature>
<reference evidence="8" key="1">
    <citation type="submission" date="2012-12" db="EMBL/GenBank/DDBJ databases">
        <authorList>
            <person name="Hellsten U."/>
            <person name="Grimwood J."/>
            <person name="Chapman J.A."/>
            <person name="Shapiro H."/>
            <person name="Aerts A."/>
            <person name="Otillar R.P."/>
            <person name="Terry A.Y."/>
            <person name="Boore J.L."/>
            <person name="Simakov O."/>
            <person name="Marletaz F."/>
            <person name="Cho S.-J."/>
            <person name="Edsinger-Gonzales E."/>
            <person name="Havlak P."/>
            <person name="Kuo D.-H."/>
            <person name="Larsson T."/>
            <person name="Lv J."/>
            <person name="Arendt D."/>
            <person name="Savage R."/>
            <person name="Osoegawa K."/>
            <person name="de Jong P."/>
            <person name="Lindberg D.R."/>
            <person name="Seaver E.C."/>
            <person name="Weisblat D.A."/>
            <person name="Putnam N.H."/>
            <person name="Grigoriev I.V."/>
            <person name="Rokhsar D.S."/>
        </authorList>
    </citation>
    <scope>NUCLEOTIDE SEQUENCE</scope>
    <source>
        <strain evidence="8">I ESC-2004</strain>
    </source>
</reference>
<comment type="subcellular location">
    <subcellularLocation>
        <location evidence="1">Membrane</location>
        <topology evidence="1">Lipid-anchor</topology>
    </subcellularLocation>
</comment>
<dbReference type="AlphaFoldDB" id="R7T5J6"/>
<dbReference type="GO" id="GO:0030833">
    <property type="term" value="P:regulation of actin filament polymerization"/>
    <property type="evidence" value="ECO:0007669"/>
    <property type="project" value="InterPro"/>
</dbReference>
<protein>
    <recommendedName>
        <fullName evidence="5">CYRIA/CYRIB Rac1 binding domain-containing protein</fullName>
    </recommendedName>
</protein>
<evidence type="ECO:0000256" key="4">
    <source>
        <dbReference type="ARBA" id="ARBA00023288"/>
    </source>
</evidence>
<accession>R7T5J6</accession>
<reference evidence="6 8" key="2">
    <citation type="journal article" date="2013" name="Nature">
        <title>Insights into bilaterian evolution from three spiralian genomes.</title>
        <authorList>
            <person name="Simakov O."/>
            <person name="Marletaz F."/>
            <person name="Cho S.J."/>
            <person name="Edsinger-Gonzales E."/>
            <person name="Havlak P."/>
            <person name="Hellsten U."/>
            <person name="Kuo D.H."/>
            <person name="Larsson T."/>
            <person name="Lv J."/>
            <person name="Arendt D."/>
            <person name="Savage R."/>
            <person name="Osoegawa K."/>
            <person name="de Jong P."/>
            <person name="Grimwood J."/>
            <person name="Chapman J.A."/>
            <person name="Shapiro H."/>
            <person name="Aerts A."/>
            <person name="Otillar R.P."/>
            <person name="Terry A.Y."/>
            <person name="Boore J.L."/>
            <person name="Grigoriev I.V."/>
            <person name="Lindberg D.R."/>
            <person name="Seaver E.C."/>
            <person name="Weisblat D.A."/>
            <person name="Putnam N.H."/>
            <person name="Rokhsar D.S."/>
        </authorList>
    </citation>
    <scope>NUCLEOTIDE SEQUENCE</scope>
    <source>
        <strain evidence="6 8">I ESC-2004</strain>
    </source>
</reference>
<evidence type="ECO:0000256" key="2">
    <source>
        <dbReference type="ARBA" id="ARBA00005778"/>
    </source>
</evidence>
<sequence>MGNLLRVLYNRGDDSPTRVDIFVDFENAQATPEEQPTWSRVDAVLKYTGGILRELHQYKGASAEIREAISNPQNEFNQDRAWEAVVPLVSQLKKYHDFSIALEMVVQQLLAALCSNSMTPKQHLESQQALFKQFAEILDFVLKFDDLKMTNPAIQNDFSYYRRTLSRMKMTSGEDIDSNFAVNNETANRMSLFYAHATPMLKILSDTTAKFVSDNKDLPVENTTDCLSTMASICRVMIENPNYRSKFQNEETIMFCLRVMVGVIILFDHVHPVGAFSRGSNIDMKSTIRVLKDQTPAKVEGLLNALRYTTKHLNDESTPRTTKSLLA</sequence>
<reference evidence="7" key="3">
    <citation type="submission" date="2015-06" db="UniProtKB">
        <authorList>
            <consortium name="EnsemblMetazoa"/>
        </authorList>
    </citation>
    <scope>IDENTIFICATION</scope>
</reference>
<evidence type="ECO:0000313" key="6">
    <source>
        <dbReference type="EMBL" id="ELT88316.1"/>
    </source>
</evidence>
<dbReference type="STRING" id="283909.R7T5J6"/>
<evidence type="ECO:0000313" key="7">
    <source>
        <dbReference type="EnsemblMetazoa" id="CapteP148019"/>
    </source>
</evidence>
<dbReference type="InterPro" id="IPR039789">
    <property type="entry name" value="CYRI"/>
</dbReference>
<keyword evidence="8" id="KW-1185">Reference proteome</keyword>
<dbReference type="HOGENOM" id="CLU_056470_0_0_1"/>
<dbReference type="GO" id="GO:0016020">
    <property type="term" value="C:membrane"/>
    <property type="evidence" value="ECO:0007669"/>
    <property type="project" value="UniProtKB-SubCell"/>
</dbReference>
<evidence type="ECO:0000256" key="1">
    <source>
        <dbReference type="ARBA" id="ARBA00004635"/>
    </source>
</evidence>
<evidence type="ECO:0000259" key="5">
    <source>
        <dbReference type="Pfam" id="PF07159"/>
    </source>
</evidence>
<comment type="similarity">
    <text evidence="2">Belongs to the CYRI family.</text>
</comment>
<dbReference type="EnsemblMetazoa" id="CapteT148019">
    <property type="protein sequence ID" value="CapteP148019"/>
    <property type="gene ID" value="CapteG148019"/>
</dbReference>
<dbReference type="EMBL" id="AMQN01003457">
    <property type="status" value="NOT_ANNOTATED_CDS"/>
    <property type="molecule type" value="Genomic_DNA"/>
</dbReference>
<keyword evidence="4" id="KW-0449">Lipoprotein</keyword>
<dbReference type="OMA" id="EYRSRFN"/>
<name>R7T5J6_CAPTE</name>
<keyword evidence="3" id="KW-0472">Membrane</keyword>
<evidence type="ECO:0000256" key="3">
    <source>
        <dbReference type="ARBA" id="ARBA00023136"/>
    </source>
</evidence>
<organism evidence="6">
    <name type="scientific">Capitella teleta</name>
    <name type="common">Polychaete worm</name>
    <dbReference type="NCBI Taxonomy" id="283909"/>
    <lineage>
        <taxon>Eukaryota</taxon>
        <taxon>Metazoa</taxon>
        <taxon>Spiralia</taxon>
        <taxon>Lophotrochozoa</taxon>
        <taxon>Annelida</taxon>
        <taxon>Polychaeta</taxon>
        <taxon>Sedentaria</taxon>
        <taxon>Scolecida</taxon>
        <taxon>Capitellidae</taxon>
        <taxon>Capitella</taxon>
    </lineage>
</organism>
<evidence type="ECO:0000313" key="8">
    <source>
        <dbReference type="Proteomes" id="UP000014760"/>
    </source>
</evidence>
<dbReference type="PANTHER" id="PTHR12422">
    <property type="entry name" value="GH09096P"/>
    <property type="match status" value="1"/>
</dbReference>
<dbReference type="InterPro" id="IPR009828">
    <property type="entry name" value="CYRIA/CYRIB_Rac1-bd"/>
</dbReference>
<dbReference type="Pfam" id="PF07159">
    <property type="entry name" value="CYRIA-B_Rac1-bd"/>
    <property type="match status" value="1"/>
</dbReference>
<proteinExistence type="inferred from homology"/>
<dbReference type="Proteomes" id="UP000014760">
    <property type="component" value="Unassembled WGS sequence"/>
</dbReference>
<dbReference type="EMBL" id="KB311873">
    <property type="protein sequence ID" value="ELT88316.1"/>
    <property type="molecule type" value="Genomic_DNA"/>
</dbReference>